<evidence type="ECO:0000313" key="2">
    <source>
        <dbReference type="EMBL" id="KER20949.1"/>
    </source>
</evidence>
<evidence type="ECO:0000313" key="3">
    <source>
        <dbReference type="Proteomes" id="UP000054324"/>
    </source>
</evidence>
<dbReference type="RefSeq" id="XP_009175292.1">
    <property type="nucleotide sequence ID" value="XM_009177028.1"/>
</dbReference>
<evidence type="ECO:0000256" key="1">
    <source>
        <dbReference type="SAM" id="MobiDB-lite"/>
    </source>
</evidence>
<dbReference type="AlphaFoldDB" id="A0A075A0K0"/>
<name>A0A075A0K0_OPIVI</name>
<dbReference type="KEGG" id="ovi:T265_10606"/>
<keyword evidence="3" id="KW-1185">Reference proteome</keyword>
<feature type="region of interest" description="Disordered" evidence="1">
    <location>
        <begin position="1"/>
        <end position="28"/>
    </location>
</feature>
<accession>A0A075A0K0</accession>
<feature type="compositionally biased region" description="Basic and acidic residues" evidence="1">
    <location>
        <begin position="1"/>
        <end position="13"/>
    </location>
</feature>
<dbReference type="CTD" id="20324774"/>
<dbReference type="EMBL" id="KL597007">
    <property type="protein sequence ID" value="KER20949.1"/>
    <property type="molecule type" value="Genomic_DNA"/>
</dbReference>
<sequence length="343" mass="38186">MEPSDRPTYRDRMSASVRSTPQYSTHNHQPIAAHHYAFQERTDDVTTIGDGAKSQHEQGCLLRQLRLKQNAKLLEPVDSGHKHKIHTQSKWKVDNHVCQPLSKSSTAITSLECSVDAILTLWGAENDQINHFKSVGGMCSNVKNLFLMLFIQTNGGNKVGSAIIEGGSSASVFYNVAIDAVITAFVDKPPFERIGLWGFARNPTGFNRLLESIYGYTEVIKLVYLKELAAFKPLRMSKGTAFVDKPPFERIGLWGFARNPTGFNRLLESIYSYTEVIKLCTTTNPPLRTTTLHNNALMMSPRLVMKRLQSNCPAQRTSQRPPSSGCICDGLRTALPNAAVIFQ</sequence>
<gene>
    <name evidence="2" type="ORF">T265_10606</name>
</gene>
<proteinExistence type="predicted"/>
<reference evidence="2 3" key="1">
    <citation type="submission" date="2013-11" db="EMBL/GenBank/DDBJ databases">
        <title>Opisthorchis viverrini - life in the bile duct.</title>
        <authorList>
            <person name="Young N.D."/>
            <person name="Nagarajan N."/>
            <person name="Lin S.J."/>
            <person name="Korhonen P.K."/>
            <person name="Jex A.R."/>
            <person name="Hall R.S."/>
            <person name="Safavi-Hemami H."/>
            <person name="Kaewkong W."/>
            <person name="Bertrand D."/>
            <person name="Gao S."/>
            <person name="Seet Q."/>
            <person name="Wongkham S."/>
            <person name="Teh B.T."/>
            <person name="Wongkham C."/>
            <person name="Intapan P.M."/>
            <person name="Maleewong W."/>
            <person name="Yang X."/>
            <person name="Hu M."/>
            <person name="Wang Z."/>
            <person name="Hofmann A."/>
            <person name="Sternberg P.W."/>
            <person name="Tan P."/>
            <person name="Wang J."/>
            <person name="Gasser R.B."/>
        </authorList>
    </citation>
    <scope>NUCLEOTIDE SEQUENCE [LARGE SCALE GENOMIC DNA]</scope>
</reference>
<organism evidence="2 3">
    <name type="scientific">Opisthorchis viverrini</name>
    <name type="common">Southeast Asian liver fluke</name>
    <dbReference type="NCBI Taxonomy" id="6198"/>
    <lineage>
        <taxon>Eukaryota</taxon>
        <taxon>Metazoa</taxon>
        <taxon>Spiralia</taxon>
        <taxon>Lophotrochozoa</taxon>
        <taxon>Platyhelminthes</taxon>
        <taxon>Trematoda</taxon>
        <taxon>Digenea</taxon>
        <taxon>Opisthorchiida</taxon>
        <taxon>Opisthorchiata</taxon>
        <taxon>Opisthorchiidae</taxon>
        <taxon>Opisthorchis</taxon>
    </lineage>
</organism>
<dbReference type="Proteomes" id="UP000054324">
    <property type="component" value="Unassembled WGS sequence"/>
</dbReference>
<protein>
    <submittedName>
        <fullName evidence="2">Uncharacterized protein</fullName>
    </submittedName>
</protein>
<dbReference type="GeneID" id="20324774"/>
<feature type="compositionally biased region" description="Polar residues" evidence="1">
    <location>
        <begin position="16"/>
        <end position="28"/>
    </location>
</feature>